<dbReference type="NCBIfam" id="TIGR03696">
    <property type="entry name" value="Rhs_assc_core"/>
    <property type="match status" value="1"/>
</dbReference>
<dbReference type="InterPro" id="IPR045351">
    <property type="entry name" value="DUF6531"/>
</dbReference>
<dbReference type="InterPro" id="IPR022385">
    <property type="entry name" value="Rhs_assc_core"/>
</dbReference>
<dbReference type="Pfam" id="PF25023">
    <property type="entry name" value="TEN_YD-shell"/>
    <property type="match status" value="1"/>
</dbReference>
<dbReference type="RefSeq" id="WP_194846865.1">
    <property type="nucleotide sequence ID" value="NZ_JAAEJV010000001.1"/>
</dbReference>
<protein>
    <recommendedName>
        <fullName evidence="6">Rhs family protein</fullName>
    </recommendedName>
</protein>
<name>A0ABS0AYC3_9BACT</name>
<accession>A0ABS0AYC3</accession>
<dbReference type="PANTHER" id="PTHR32305:SF15">
    <property type="entry name" value="PROTEIN RHSA-RELATED"/>
    <property type="match status" value="1"/>
</dbReference>
<dbReference type="InterPro" id="IPR056823">
    <property type="entry name" value="TEN-like_YD-shell"/>
</dbReference>
<keyword evidence="1" id="KW-0677">Repeat</keyword>
<comment type="caution">
    <text evidence="4">The sequence shown here is derived from an EMBL/GenBank/DDBJ whole genome shotgun (WGS) entry which is preliminary data.</text>
</comment>
<evidence type="ECO:0000256" key="1">
    <source>
        <dbReference type="ARBA" id="ARBA00022737"/>
    </source>
</evidence>
<dbReference type="InterPro" id="IPR050708">
    <property type="entry name" value="T6SS_VgrG/RHS"/>
</dbReference>
<dbReference type="PANTHER" id="PTHR32305">
    <property type="match status" value="1"/>
</dbReference>
<reference evidence="4 5" key="1">
    <citation type="submission" date="2020-01" db="EMBL/GenBank/DDBJ databases">
        <title>Draft genome sequence of Cand. Neptunochlamydia vexilliferae K9.</title>
        <authorList>
            <person name="Schulz F."/>
            <person name="Koestlbacher S."/>
            <person name="Wascher F."/>
            <person name="Pizzetti I."/>
            <person name="Horn M."/>
        </authorList>
    </citation>
    <scope>NUCLEOTIDE SEQUENCE [LARGE SCALE GENOMIC DNA]</scope>
    <source>
        <strain evidence="4 5">K9</strain>
    </source>
</reference>
<organism evidence="4 5">
    <name type="scientific">Candidatus Neptunichlamydia vexilliferae</name>
    <dbReference type="NCBI Taxonomy" id="1651774"/>
    <lineage>
        <taxon>Bacteria</taxon>
        <taxon>Pseudomonadati</taxon>
        <taxon>Chlamydiota</taxon>
        <taxon>Chlamydiia</taxon>
        <taxon>Parachlamydiales</taxon>
        <taxon>Simkaniaceae</taxon>
        <taxon>Candidatus Neptunichlamydia</taxon>
    </lineage>
</organism>
<dbReference type="Proteomes" id="UP001194714">
    <property type="component" value="Unassembled WGS sequence"/>
</dbReference>
<evidence type="ECO:0000313" key="4">
    <source>
        <dbReference type="EMBL" id="MBF5058597.1"/>
    </source>
</evidence>
<proteinExistence type="predicted"/>
<dbReference type="NCBIfam" id="TIGR01643">
    <property type="entry name" value="YD_repeat_2x"/>
    <property type="match status" value="3"/>
</dbReference>
<dbReference type="Gene3D" id="2.180.10.10">
    <property type="entry name" value="RHS repeat-associated core"/>
    <property type="match status" value="3"/>
</dbReference>
<dbReference type="EMBL" id="JAAEJV010000001">
    <property type="protein sequence ID" value="MBF5058597.1"/>
    <property type="molecule type" value="Genomic_DNA"/>
</dbReference>
<sequence>MRKLLLFLLPFFLFAREENPYEMAVFGGEPNSIVAGCVSAITGEFFTNTEDLVVRGHEPIRIQRRYYSRNDRGHFAGWNYSFNYLCASLIIGAWLEIPEKSGIRVTYCIDPTTSQYKPVKNIGGLSNCPTGELSARLNVYNNRASLSKNKKQITVQGADGSIRRYETDIDVSRLPPLYPGLVPYRLVSEVLPNGNKTYYQWVNLHGVYEVKEVRTISPKGKLFAKVGFSYDKPDKDHLYSVTVNSSDHRKICYRFNPHFKHKKKRYHILKNVTFSDRPREEYDFWGAEKGGVLLSWKQLPDARNLNIHHYCLGRNNGFNINIREDNFRYKKVKILMRPVGEDSKLVPSHRFFYRPGKYKEKGGHTSVYDAYNNLTRYHYDKNFRLTRVERCIGKTELFSQELYEWDAKGWLHAKTLLGRDHQPLLRHVYHYDQKGNVVQTDQVGDFTGSGNEETFSVARTFYPNLLLKTEEYPNGRMVEYHYEGNTDLLTAQLTYHEGILKERIFYAYDDTILIEKVHDDGNAKEKDNLSGVTQRLITQITPREESPFIGFPKVVKESYYEPRTGEVYLLSKKELQYNKHGQVILVNHYDSNGDFAYALIYTYDGRGRLATQTDPLGRERKIDYDANDNPIIDNDPNENFFTQTAFDYSNRPYKAAHINPSATQAVTCQYNHLSQKISTIDNQGNTTHITYDPFGHPTQTQLPAVQGKHPLIKNTYNALGKPITQTDPRGHTTHTTHTAYTAQGKPYHIIHPNGDEEHYIYTLEGHLKKHTSPGGTETHYTHDAQGRITFKTIKKNGKDHSTESYTYNTFHLIKYTAPDGVATHYTYNGAGQKIQEQTLDRITTYTYDPLGRLEKTIRGPQVHITKYDLLDRPTLEEERDLEGTLYSYTHYTYDGFSNKETLTKEVHVGKAVETYHYDPFRRQTLHIDPLGHETRTTYDDHYVDTHGQTVIKKTTRDPLGHLTIEIYDPLGRLATLQKISKDTTLLLTETFTYDLSGNKIAQTSHFSGKTITKTWEYNSLNQLIALHEPQGKTTTYTYTPDGHLKTLTKPDGVTITYTYNALGQQTSIKAPHIHYTLTHDALGNIITSTDHIHNQTTTRTHNHFSQLLTETLANGLSTRRTYDTLGRKTHLYLPRATVHYHYDPYHLIQITRLTPQGEPLYTHTYDAYDLSHNILQENETTHYTYDLLSRSVHIETPTITQSIPHIDPNGNIYTYIRNDEVTAYDYDPLNQLIYENDTSYTYDAHHNRTSKNERSIPLNDLNQIATHHYDLNGNTLSDHSARYRYDALDRLIRIEKGSQALALTYDSWGRCHTHTTSLYQYQQWVPQTPKPLLYDDQCELGIYPHQLRILGQGQGAEIGATIALELNQNIYFPTHDFFGNIISIEPQDAPSLWGTFFGPQKESYHFTAFGEERSHSDLNPWRYQSKRHIFHLVQFGRRLYDPQTGRWLSPDPKGFSEGPNLYQFLLNNPHLTFDLYGEAVMPPHFRAYHSGTLNHIASGANAILQNPRFQGACQAFGGLTEMTIGGTLAVGSGGLAAPAGFFVIAHGLDYFITGVRAVISGEFEDTVTTQLLQKTSLSHNMATNIDNGISLIGSMGSMALIRRASQLSFPAFKLPDKTLTSSLSKELPHRKIGRRNRFVPNPKAKGPHTVFRTDLSSRRVTHYETFHPQTNPYDPKPWESLKRYDGIGKSHRNKILKMDINTPHIHDPQYPGGIRYPKDWELTR</sequence>
<keyword evidence="5" id="KW-1185">Reference proteome</keyword>
<feature type="domain" description="DUF6531" evidence="2">
    <location>
        <begin position="38"/>
        <end position="84"/>
    </location>
</feature>
<evidence type="ECO:0000259" key="3">
    <source>
        <dbReference type="Pfam" id="PF25023"/>
    </source>
</evidence>
<feature type="domain" description="Teneurin-like YD-shell" evidence="3">
    <location>
        <begin position="664"/>
        <end position="1056"/>
    </location>
</feature>
<evidence type="ECO:0008006" key="6">
    <source>
        <dbReference type="Google" id="ProtNLM"/>
    </source>
</evidence>
<dbReference type="InterPro" id="IPR006530">
    <property type="entry name" value="YD"/>
</dbReference>
<dbReference type="Pfam" id="PF20148">
    <property type="entry name" value="DUF6531"/>
    <property type="match status" value="1"/>
</dbReference>
<gene>
    <name evidence="4" type="ORF">NEPTK9_000094</name>
</gene>
<evidence type="ECO:0000313" key="5">
    <source>
        <dbReference type="Proteomes" id="UP001194714"/>
    </source>
</evidence>
<evidence type="ECO:0000259" key="2">
    <source>
        <dbReference type="Pfam" id="PF20148"/>
    </source>
</evidence>